<dbReference type="AlphaFoldDB" id="A0A2T3AE10"/>
<dbReference type="Pfam" id="PF02201">
    <property type="entry name" value="SWIB"/>
    <property type="match status" value="1"/>
</dbReference>
<dbReference type="InterPro" id="IPR019835">
    <property type="entry name" value="SWIB_domain"/>
</dbReference>
<dbReference type="PROSITE" id="PS51925">
    <property type="entry name" value="SWIB_MDM2"/>
    <property type="match status" value="1"/>
</dbReference>
<sequence length="475" mass="54417">MTAHQQGHLPAAPISAQQQAERHQQQQAAFERAKLRARKPTDKTMPDGVEDCVVSDGVQRYRELRDFERRLDATITRKRLDVIDSVGRNAKRFRTMRIWITNTVEDQVWQSGDLNPDSFDFSTTNESSFRVKIEGRLLDDDSEMDTKDEEDEGQEGDEDKMDTDAPAETKPKAIETKKVPQPRMSSFFKAMTVDFDKSKMRHGAEQTAEWKKPDRIANSANPPAAAEFDELTFKRNGDENMNITINLYRDEAPERFELSPDLSDIVDMTTATRSEIVMGLWEYIKLMGLQEDEEKRHFRCDEQLHKIVPRDPGLIPELQSYITPHLRPLPPVKLAYTVRVDQEFHKSPQPTIYDVRVPVGDPLQARLAQFLSDPQYTTMLQQVKGLDDQLAVMVQAIADSKSKHTFFKSLSTDPTTFVRSWLSSQKRDLEVIVGEAPRGGGEEATGDEWRRGGPESMWTTQNARESVQYLLTRRL</sequence>
<feature type="domain" description="DM2" evidence="2">
    <location>
        <begin position="251"/>
        <end position="328"/>
    </location>
</feature>
<dbReference type="SUPFAM" id="SSF47592">
    <property type="entry name" value="SWIB/MDM2 domain"/>
    <property type="match status" value="1"/>
</dbReference>
<proteinExistence type="predicted"/>
<evidence type="ECO:0000313" key="4">
    <source>
        <dbReference type="Proteomes" id="UP000241462"/>
    </source>
</evidence>
<accession>A0A2T3AE10</accession>
<feature type="compositionally biased region" description="Acidic residues" evidence="1">
    <location>
        <begin position="140"/>
        <end position="161"/>
    </location>
</feature>
<keyword evidence="4" id="KW-1185">Reference proteome</keyword>
<dbReference type="OrthoDB" id="10263741at2759"/>
<evidence type="ECO:0000313" key="3">
    <source>
        <dbReference type="EMBL" id="PSR93689.1"/>
    </source>
</evidence>
<dbReference type="SMART" id="SM00151">
    <property type="entry name" value="SWIB"/>
    <property type="match status" value="1"/>
</dbReference>
<reference evidence="3 4" key="1">
    <citation type="journal article" date="2018" name="Mycol. Prog.">
        <title>Coniella lustricola, a new species from submerged detritus.</title>
        <authorList>
            <person name="Raudabaugh D.B."/>
            <person name="Iturriaga T."/>
            <person name="Carver A."/>
            <person name="Mondo S."/>
            <person name="Pangilinan J."/>
            <person name="Lipzen A."/>
            <person name="He G."/>
            <person name="Amirebrahimi M."/>
            <person name="Grigoriev I.V."/>
            <person name="Miller A.N."/>
        </authorList>
    </citation>
    <scope>NUCLEOTIDE SEQUENCE [LARGE SCALE GENOMIC DNA]</scope>
    <source>
        <strain evidence="3 4">B22-T-1</strain>
    </source>
</reference>
<dbReference type="STRING" id="2025994.A0A2T3AE10"/>
<name>A0A2T3AE10_9PEZI</name>
<organism evidence="3 4">
    <name type="scientific">Coniella lustricola</name>
    <dbReference type="NCBI Taxonomy" id="2025994"/>
    <lineage>
        <taxon>Eukaryota</taxon>
        <taxon>Fungi</taxon>
        <taxon>Dikarya</taxon>
        <taxon>Ascomycota</taxon>
        <taxon>Pezizomycotina</taxon>
        <taxon>Sordariomycetes</taxon>
        <taxon>Sordariomycetidae</taxon>
        <taxon>Diaporthales</taxon>
        <taxon>Schizoparmaceae</taxon>
        <taxon>Coniella</taxon>
    </lineage>
</organism>
<evidence type="ECO:0000259" key="2">
    <source>
        <dbReference type="PROSITE" id="PS51925"/>
    </source>
</evidence>
<dbReference type="FunCoup" id="A0A2T3AE10">
    <property type="interactions" value="814"/>
</dbReference>
<dbReference type="InterPro" id="IPR003121">
    <property type="entry name" value="SWIB_MDM2_domain"/>
</dbReference>
<gene>
    <name evidence="3" type="ORF">BD289DRAFT_364370</name>
</gene>
<dbReference type="Gene3D" id="1.10.245.10">
    <property type="entry name" value="SWIB/MDM2 domain"/>
    <property type="match status" value="1"/>
</dbReference>
<dbReference type="PANTHER" id="PTHR13844">
    <property type="entry name" value="SWI/SNF-RELATED MATRIX-ASSOCIATED ACTIN-DEPENDENT REGULATOR OF CHROMATIN SUBFAMILY D"/>
    <property type="match status" value="1"/>
</dbReference>
<evidence type="ECO:0000256" key="1">
    <source>
        <dbReference type="SAM" id="MobiDB-lite"/>
    </source>
</evidence>
<dbReference type="CDD" id="cd10568">
    <property type="entry name" value="SWIB_like"/>
    <property type="match status" value="1"/>
</dbReference>
<dbReference type="InterPro" id="IPR036885">
    <property type="entry name" value="SWIB_MDM2_dom_sf"/>
</dbReference>
<feature type="region of interest" description="Disordered" evidence="1">
    <location>
        <begin position="132"/>
        <end position="174"/>
    </location>
</feature>
<dbReference type="InParanoid" id="A0A2T3AE10"/>
<dbReference type="EMBL" id="KZ678405">
    <property type="protein sequence ID" value="PSR93689.1"/>
    <property type="molecule type" value="Genomic_DNA"/>
</dbReference>
<protein>
    <recommendedName>
        <fullName evidence="2">DM2 domain-containing protein</fullName>
    </recommendedName>
</protein>
<dbReference type="Proteomes" id="UP000241462">
    <property type="component" value="Unassembled WGS sequence"/>
</dbReference>
<feature type="region of interest" description="Disordered" evidence="1">
    <location>
        <begin position="1"/>
        <end position="31"/>
    </location>
</feature>